<feature type="chain" id="PRO_5012586884" evidence="1">
    <location>
        <begin position="26"/>
        <end position="149"/>
    </location>
</feature>
<evidence type="ECO:0000313" key="3">
    <source>
        <dbReference type="Proteomes" id="UP000226192"/>
    </source>
</evidence>
<protein>
    <submittedName>
        <fullName evidence="2">Uncharacterized protein</fullName>
    </submittedName>
</protein>
<dbReference type="EMBL" id="NJET01000098">
    <property type="protein sequence ID" value="PHH61612.1"/>
    <property type="molecule type" value="Genomic_DNA"/>
</dbReference>
<dbReference type="OrthoDB" id="4941344at2759"/>
<sequence length="149" mass="14076">MQFSFATGMALAGSMVLSATPQALAHPLVNAAGLEQRATEQPAAAPAGFAGLGALFGGLGGQAGGAGAKAETGAGTGAGAGGGFGQILSDHVKYVASPQSATVPIPAAENNPIREGHRGAHVAIFQAISGAGAGVGQGGDAAKGASETQ</sequence>
<reference evidence="2 3" key="1">
    <citation type="submission" date="2017-06" db="EMBL/GenBank/DDBJ databases">
        <title>Ant-infecting Ophiocordyceps genomes reveal a high diversity of potential behavioral manipulation genes and a possible major role for enterotoxins.</title>
        <authorList>
            <person name="De Bekker C."/>
            <person name="Evans H.C."/>
            <person name="Brachmann A."/>
            <person name="Hughes D.P."/>
        </authorList>
    </citation>
    <scope>NUCLEOTIDE SEQUENCE [LARGE SCALE GENOMIC DNA]</scope>
    <source>
        <strain evidence="2 3">Map64</strain>
    </source>
</reference>
<keyword evidence="3" id="KW-1185">Reference proteome</keyword>
<evidence type="ECO:0000313" key="2">
    <source>
        <dbReference type="EMBL" id="PHH61612.1"/>
    </source>
</evidence>
<gene>
    <name evidence="2" type="ORF">CDD81_8127</name>
</gene>
<evidence type="ECO:0000256" key="1">
    <source>
        <dbReference type="SAM" id="SignalP"/>
    </source>
</evidence>
<proteinExistence type="predicted"/>
<accession>A0A2C5Y2Z9</accession>
<name>A0A2C5Y2Z9_9HYPO</name>
<dbReference type="Proteomes" id="UP000226192">
    <property type="component" value="Unassembled WGS sequence"/>
</dbReference>
<dbReference type="AlphaFoldDB" id="A0A2C5Y2Z9"/>
<organism evidence="2 3">
    <name type="scientific">Ophiocordyceps australis</name>
    <dbReference type="NCBI Taxonomy" id="1399860"/>
    <lineage>
        <taxon>Eukaryota</taxon>
        <taxon>Fungi</taxon>
        <taxon>Dikarya</taxon>
        <taxon>Ascomycota</taxon>
        <taxon>Pezizomycotina</taxon>
        <taxon>Sordariomycetes</taxon>
        <taxon>Hypocreomycetidae</taxon>
        <taxon>Hypocreales</taxon>
        <taxon>Ophiocordycipitaceae</taxon>
        <taxon>Ophiocordyceps</taxon>
    </lineage>
</organism>
<keyword evidence="1" id="KW-0732">Signal</keyword>
<feature type="signal peptide" evidence="1">
    <location>
        <begin position="1"/>
        <end position="25"/>
    </location>
</feature>
<comment type="caution">
    <text evidence="2">The sequence shown here is derived from an EMBL/GenBank/DDBJ whole genome shotgun (WGS) entry which is preliminary data.</text>
</comment>